<dbReference type="Proteomes" id="UP000001307">
    <property type="component" value="Unassembled WGS sequence"/>
</dbReference>
<dbReference type="EMBL" id="FN653036">
    <property type="protein sequence ID" value="CBY09320.1"/>
    <property type="molecule type" value="Genomic_DNA"/>
</dbReference>
<reference evidence="1" key="1">
    <citation type="submission" date="2001-04" db="EMBL/GenBank/DDBJ databases">
        <title>The marine chordate Oikopleura dioica has a miniature genome.</title>
        <authorList>
            <person name="Seo H.-C."/>
            <person name="Kube M."/>
            <person name="Edvardsen R.B."/>
            <person name="Jensen M.F."/>
            <person name="Beck A."/>
            <person name="Spriet E."/>
            <person name="Gorsky G."/>
            <person name="Thompson E.M."/>
            <person name="Lehrach R."/>
            <person name="Reinhardt H."/>
            <person name="Chourrout D."/>
        </authorList>
    </citation>
    <scope>NUCLEOTIDE SEQUENCE</scope>
</reference>
<gene>
    <name evidence="1" type="primary">ODG-DC32.2</name>
    <name evidence="2" type="ORF">GSOID_T00007863001</name>
</gene>
<dbReference type="AlphaFoldDB" id="Q8WS51"/>
<evidence type="ECO:0000313" key="1">
    <source>
        <dbReference type="EMBL" id="AAL56410.1"/>
    </source>
</evidence>
<keyword evidence="3" id="KW-1185">Reference proteome</keyword>
<evidence type="ECO:0000313" key="2">
    <source>
        <dbReference type="EMBL" id="CBY09320.1"/>
    </source>
</evidence>
<dbReference type="InParanoid" id="Q8WS51"/>
<organism evidence="1">
    <name type="scientific">Oikopleura dioica</name>
    <name type="common">Tunicate</name>
    <dbReference type="NCBI Taxonomy" id="34765"/>
    <lineage>
        <taxon>Eukaryota</taxon>
        <taxon>Metazoa</taxon>
        <taxon>Chordata</taxon>
        <taxon>Tunicata</taxon>
        <taxon>Appendicularia</taxon>
        <taxon>Copelata</taxon>
        <taxon>Oikopleuridae</taxon>
        <taxon>Oikopleura</taxon>
    </lineage>
</organism>
<proteinExistence type="predicted"/>
<dbReference type="EMBL" id="AF374373">
    <property type="protein sequence ID" value="AAL56410.1"/>
    <property type="molecule type" value="Genomic_DNA"/>
</dbReference>
<protein>
    <submittedName>
        <fullName evidence="1">Uncharacterized protein ODG-DC32.2</fullName>
    </submittedName>
</protein>
<sequence>MNHDLTITYLEDKSEYIVLADHLSRNPKLSVTCETNTCKVCKAADASLLKTEDLPDRKEFKDKVCNLKFIDNLVPNTSLEQYEANQQIQEDYLWLNQQKLSFEVEVFSPFEAELLNFKVARTNPAIFNDFPELKKATLKSFLADKELVRSIQLKDKKLRAVRKLM</sequence>
<evidence type="ECO:0000313" key="3">
    <source>
        <dbReference type="Proteomes" id="UP000001307"/>
    </source>
</evidence>
<accession>Q8WS51</accession>
<name>Q8WS51_OIKDI</name>
<reference evidence="2" key="2">
    <citation type="journal article" date="2010" name="Science">
        <title>Plasticity of animal genome architecture unmasked by rapid evolution of a pelagic tunicate.</title>
        <authorList>
            <person name="Denoeud F."/>
            <person name="Henriet S."/>
            <person name="Mungpakdee S."/>
            <person name="Aury J.M."/>
            <person name="Da Silva C."/>
            <person name="Brinkmann H."/>
            <person name="Mikhaleva J."/>
            <person name="Olsen L.C."/>
            <person name="Jubin C."/>
            <person name="Canestro C."/>
            <person name="Bouquet J.M."/>
            <person name="Danks G."/>
            <person name="Poulain J."/>
            <person name="Campsteijn C."/>
            <person name="Adamski M."/>
            <person name="Cross I."/>
            <person name="Yadetie F."/>
            <person name="Muffato M."/>
            <person name="Louis A."/>
            <person name="Butcher S."/>
            <person name="Tsagkogeorga G."/>
            <person name="Konrad A."/>
            <person name="Singh S."/>
            <person name="Jensen M.F."/>
            <person name="Cong E.H."/>
            <person name="Eikeseth-Otteraa H."/>
            <person name="Noel B."/>
            <person name="Anthouard V."/>
            <person name="Porcel B.M."/>
            <person name="Kachouri-Lafond R."/>
            <person name="Nishino A."/>
            <person name="Ugolini M."/>
            <person name="Chourrout P."/>
            <person name="Nishida H."/>
            <person name="Aasland R."/>
            <person name="Huzurbazar S."/>
            <person name="Westhof E."/>
            <person name="Delsuc F."/>
            <person name="Lehrach H."/>
            <person name="Reinhardt R."/>
            <person name="Weissenbach J."/>
            <person name="Roy S.W."/>
            <person name="Artiguenave F."/>
            <person name="Postlethwait J.H."/>
            <person name="Manak J.R."/>
            <person name="Thompson E.M."/>
            <person name="Jaillon O."/>
            <person name="Du Pasquier L."/>
            <person name="Boudinot P."/>
            <person name="Liberles D.A."/>
            <person name="Volff J.N."/>
            <person name="Philippe H."/>
            <person name="Lenhard B."/>
            <person name="Roest Crollius H."/>
            <person name="Wincker P."/>
            <person name="Chourrout D."/>
        </authorList>
    </citation>
    <scope>NUCLEOTIDE SEQUENCE [LARGE SCALE GENOMIC DNA]</scope>
</reference>